<evidence type="ECO:0000256" key="4">
    <source>
        <dbReference type="ARBA" id="ARBA00022989"/>
    </source>
</evidence>
<keyword evidence="5 7" id="KW-0472">Membrane</keyword>
<organism evidence="8 9">
    <name type="scientific">Bordetella bronchiseptica 253</name>
    <dbReference type="NCBI Taxonomy" id="568707"/>
    <lineage>
        <taxon>Bacteria</taxon>
        <taxon>Pseudomonadati</taxon>
        <taxon>Pseudomonadota</taxon>
        <taxon>Betaproteobacteria</taxon>
        <taxon>Burkholderiales</taxon>
        <taxon>Alcaligenaceae</taxon>
        <taxon>Bordetella</taxon>
    </lineage>
</organism>
<gene>
    <name evidence="8" type="ORF">BN112_4411</name>
</gene>
<feature type="transmembrane region" description="Helical" evidence="7">
    <location>
        <begin position="82"/>
        <end position="101"/>
    </location>
</feature>
<dbReference type="Pfam" id="PF09678">
    <property type="entry name" value="Caa3_CtaG"/>
    <property type="match status" value="1"/>
</dbReference>
<dbReference type="EMBL" id="HE965806">
    <property type="protein sequence ID" value="CCJ56325.1"/>
    <property type="molecule type" value="Genomic_DNA"/>
</dbReference>
<dbReference type="AlphaFoldDB" id="A0A0C6PDU1"/>
<keyword evidence="4 7" id="KW-1133">Transmembrane helix</keyword>
<sequence>MTRMDWLEWLIPWEFSPTLVAAFVVAIVLFVRGQRVHHVTAARQWLFWSGMVLLYLSMHTRLDYYAERMFFIHRAQHLVLHHLGPLLVMAAFPGSAMRAGLPMAWRVRLRDFLRTGTGRALAAVLTHKVFVPTLFVFLVLVWLLPSVQFYSMLDWRLYRLMNWSVVISGFMYWNLILDRRPSPPAAMTPGGRVLSPALTMAPQMVAGAVIAFTERDLYPLFELCGRAIAMSAQTDQTIGGLTMWIPAALVEVVGLLVALGTLMRLSGKGRLRPQDRAARARQRAAGSPTSPAA</sequence>
<evidence type="ECO:0000256" key="1">
    <source>
        <dbReference type="ARBA" id="ARBA00004651"/>
    </source>
</evidence>
<accession>A0A0C6PDU1</accession>
<feature type="transmembrane region" description="Helical" evidence="7">
    <location>
        <begin position="193"/>
        <end position="213"/>
    </location>
</feature>
<evidence type="ECO:0000256" key="6">
    <source>
        <dbReference type="SAM" id="MobiDB-lite"/>
    </source>
</evidence>
<feature type="transmembrane region" description="Helical" evidence="7">
    <location>
        <begin position="45"/>
        <end position="62"/>
    </location>
</feature>
<feature type="transmembrane region" description="Helical" evidence="7">
    <location>
        <begin position="243"/>
        <end position="262"/>
    </location>
</feature>
<dbReference type="RefSeq" id="WP_003814205.1">
    <property type="nucleotide sequence ID" value="NC_019382.1"/>
</dbReference>
<feature type="transmembrane region" description="Helical" evidence="7">
    <location>
        <begin position="15"/>
        <end position="33"/>
    </location>
</feature>
<dbReference type="GO" id="GO:0005886">
    <property type="term" value="C:plasma membrane"/>
    <property type="evidence" value="ECO:0007669"/>
    <property type="project" value="UniProtKB-SubCell"/>
</dbReference>
<dbReference type="InterPro" id="IPR019108">
    <property type="entry name" value="Caa3_assmbl_CtaG-rel"/>
</dbReference>
<comment type="subcellular location">
    <subcellularLocation>
        <location evidence="1">Cell membrane</location>
        <topology evidence="1">Multi-pass membrane protein</topology>
    </subcellularLocation>
</comment>
<proteinExistence type="predicted"/>
<dbReference type="OrthoDB" id="9808789at2"/>
<evidence type="ECO:0000256" key="5">
    <source>
        <dbReference type="ARBA" id="ARBA00023136"/>
    </source>
</evidence>
<evidence type="ECO:0000256" key="7">
    <source>
        <dbReference type="SAM" id="Phobius"/>
    </source>
</evidence>
<reference evidence="8 9" key="1">
    <citation type="journal article" date="2012" name="BMC Genomics">
        <title>Comparative genomics of the classical Bordetella subspecies: the evolution and exchange of virulence-associated diversity amongst closely related pathogens.</title>
        <authorList>
            <person name="Park J."/>
            <person name="Zhang Y."/>
            <person name="Buboltz A.M."/>
            <person name="Zhang X."/>
            <person name="Schuster S.C."/>
            <person name="Ahuja U."/>
            <person name="Liu M."/>
            <person name="Miller J.F."/>
            <person name="Sebaihia M."/>
            <person name="Bentley S.D."/>
            <person name="Parkhill J."/>
            <person name="Harvill E.T."/>
        </authorList>
    </citation>
    <scope>NUCLEOTIDE SEQUENCE [LARGE SCALE GENOMIC DNA]</scope>
    <source>
        <strain evidence="8 9">253</strain>
    </source>
</reference>
<feature type="transmembrane region" description="Helical" evidence="7">
    <location>
        <begin position="121"/>
        <end position="144"/>
    </location>
</feature>
<keyword evidence="3 7" id="KW-0812">Transmembrane</keyword>
<name>A0A0C6PDU1_BORBO</name>
<evidence type="ECO:0000256" key="3">
    <source>
        <dbReference type="ARBA" id="ARBA00022692"/>
    </source>
</evidence>
<evidence type="ECO:0000313" key="9">
    <source>
        <dbReference type="Proteomes" id="UP000007564"/>
    </source>
</evidence>
<evidence type="ECO:0000313" key="8">
    <source>
        <dbReference type="EMBL" id="CCJ56325.1"/>
    </source>
</evidence>
<feature type="region of interest" description="Disordered" evidence="6">
    <location>
        <begin position="271"/>
        <end position="293"/>
    </location>
</feature>
<keyword evidence="2" id="KW-1003">Cell membrane</keyword>
<dbReference type="GeneID" id="69600579"/>
<evidence type="ECO:0000256" key="2">
    <source>
        <dbReference type="ARBA" id="ARBA00022475"/>
    </source>
</evidence>
<dbReference type="HOGENOM" id="CLU_054944_0_0_4"/>
<feature type="transmembrane region" description="Helical" evidence="7">
    <location>
        <begin position="156"/>
        <end position="173"/>
    </location>
</feature>
<protein>
    <submittedName>
        <fullName evidence="8">Putative inner membrane protein</fullName>
    </submittedName>
</protein>
<dbReference type="KEGG" id="bbh:BN112_4411"/>
<dbReference type="Proteomes" id="UP000007564">
    <property type="component" value="Chromosome"/>
</dbReference>